<sequence length="291" mass="31302">MKSILITGCSTGFGFEAAKYLAEKGHHVYATMRNTKAKNAGPAKELSDFAKSKNLHLEVVDLDVTSDQSVADAMKHINNCDVLINNAGRGFGGPVEAFSSEECMAQLDLNVIGNVRMLKAVLPMMRAKKSGLVIQLSSIAGRLAVPGFGIYHASKWAVEGMSEALRYELGPLGIDVAIVQPGPFSTNFFPGVIYPEDTTTAAAYDHVASFLDTFGSQSMAAFENPDAPTDPDLVVKKFEELINLPAGKRPLRNIVGLDMGAQSMNDVTEPVRQEMLKAFNIADFDGAKSKP</sequence>
<gene>
    <name evidence="2" type="ORF">FJ651_10935</name>
</gene>
<dbReference type="InterPro" id="IPR002347">
    <property type="entry name" value="SDR_fam"/>
</dbReference>
<comment type="similarity">
    <text evidence="1">Belongs to the short-chain dehydrogenases/reductases (SDR) family.</text>
</comment>
<evidence type="ECO:0000256" key="1">
    <source>
        <dbReference type="RuleBase" id="RU000363"/>
    </source>
</evidence>
<dbReference type="InterPro" id="IPR051911">
    <property type="entry name" value="SDR_oxidoreductase"/>
</dbReference>
<dbReference type="PANTHER" id="PTHR43976:SF9">
    <property type="entry name" value="OXIDOREDUCTASE"/>
    <property type="match status" value="1"/>
</dbReference>
<proteinExistence type="inferred from homology"/>
<organism evidence="2 3">
    <name type="scientific">Paucihalobacter ruber</name>
    <dbReference type="NCBI Taxonomy" id="2567861"/>
    <lineage>
        <taxon>Bacteria</taxon>
        <taxon>Pseudomonadati</taxon>
        <taxon>Bacteroidota</taxon>
        <taxon>Flavobacteriia</taxon>
        <taxon>Flavobacteriales</taxon>
        <taxon>Flavobacteriaceae</taxon>
        <taxon>Paucihalobacter</taxon>
    </lineage>
</organism>
<dbReference type="Pfam" id="PF00106">
    <property type="entry name" value="adh_short"/>
    <property type="match status" value="1"/>
</dbReference>
<comment type="caution">
    <text evidence="2">The sequence shown here is derived from an EMBL/GenBank/DDBJ whole genome shotgun (WGS) entry which is preliminary data.</text>
</comment>
<dbReference type="Proteomes" id="UP000317332">
    <property type="component" value="Unassembled WGS sequence"/>
</dbReference>
<name>A0A506PKC2_9FLAO</name>
<dbReference type="PRINTS" id="PR00081">
    <property type="entry name" value="GDHRDH"/>
</dbReference>
<dbReference type="AlphaFoldDB" id="A0A506PKC2"/>
<accession>A0A506PKC2</accession>
<evidence type="ECO:0000313" key="2">
    <source>
        <dbReference type="EMBL" id="TPV32820.1"/>
    </source>
</evidence>
<protein>
    <submittedName>
        <fullName evidence="2">SDR family oxidoreductase</fullName>
    </submittedName>
</protein>
<dbReference type="CDD" id="cd05374">
    <property type="entry name" value="17beta-HSD-like_SDR_c"/>
    <property type="match status" value="1"/>
</dbReference>
<dbReference type="EMBL" id="VHIQ01000005">
    <property type="protein sequence ID" value="TPV32820.1"/>
    <property type="molecule type" value="Genomic_DNA"/>
</dbReference>
<dbReference type="InterPro" id="IPR036291">
    <property type="entry name" value="NAD(P)-bd_dom_sf"/>
</dbReference>
<reference evidence="2 3" key="1">
    <citation type="submission" date="2019-06" db="EMBL/GenBank/DDBJ databases">
        <title>Flavobacteriaceae Paucihalobacterium erythroidium CWB-1, complete genome.</title>
        <authorList>
            <person name="Wu S."/>
        </authorList>
    </citation>
    <scope>NUCLEOTIDE SEQUENCE [LARGE SCALE GENOMIC DNA]</scope>
    <source>
        <strain evidence="2 3">CWB-1</strain>
    </source>
</reference>
<dbReference type="PRINTS" id="PR00080">
    <property type="entry name" value="SDRFAMILY"/>
</dbReference>
<dbReference type="SUPFAM" id="SSF51735">
    <property type="entry name" value="NAD(P)-binding Rossmann-fold domains"/>
    <property type="match status" value="1"/>
</dbReference>
<dbReference type="RefSeq" id="WP_140990567.1">
    <property type="nucleotide sequence ID" value="NZ_VHIQ01000005.1"/>
</dbReference>
<dbReference type="OrthoDB" id="822355at2"/>
<evidence type="ECO:0000313" key="3">
    <source>
        <dbReference type="Proteomes" id="UP000317332"/>
    </source>
</evidence>
<keyword evidence="3" id="KW-1185">Reference proteome</keyword>
<dbReference type="Gene3D" id="3.40.50.720">
    <property type="entry name" value="NAD(P)-binding Rossmann-like Domain"/>
    <property type="match status" value="1"/>
</dbReference>
<dbReference type="PANTHER" id="PTHR43976">
    <property type="entry name" value="SHORT CHAIN DEHYDROGENASE"/>
    <property type="match status" value="1"/>
</dbReference>